<dbReference type="EMBL" id="SRLA01000002">
    <property type="protein sequence ID" value="TGE08024.1"/>
    <property type="molecule type" value="Genomic_DNA"/>
</dbReference>
<evidence type="ECO:0000256" key="1">
    <source>
        <dbReference type="SAM" id="SignalP"/>
    </source>
</evidence>
<evidence type="ECO:0008006" key="4">
    <source>
        <dbReference type="Google" id="ProtNLM"/>
    </source>
</evidence>
<evidence type="ECO:0000313" key="2">
    <source>
        <dbReference type="EMBL" id="TGE08024.1"/>
    </source>
</evidence>
<dbReference type="RefSeq" id="WP_135433652.1">
    <property type="nucleotide sequence ID" value="NZ_SRLA01000002.1"/>
</dbReference>
<feature type="signal peptide" evidence="1">
    <location>
        <begin position="1"/>
        <end position="23"/>
    </location>
</feature>
<proteinExistence type="predicted"/>
<accession>A0A4Z0P6J0</accession>
<dbReference type="Proteomes" id="UP000298337">
    <property type="component" value="Unassembled WGS sequence"/>
</dbReference>
<feature type="chain" id="PRO_5021371435" description="Lipoprotein" evidence="1">
    <location>
        <begin position="24"/>
        <end position="215"/>
    </location>
</feature>
<sequence>MTQFSHTLTTCLVAGALSGLALAGCQESGSRKAAAIETAKPNAAGSADTAAVEEEMAYAPGEYIDWKATTINGKQPLLGKTAELYRLLGQPDSLVAPNMDEVCVSYFDKKFTYAYFKHSLLEVYGDTAVIGTLDFRNNPKLALHTPALHLSQTTTLQEVAQKFPQAVKNRHTINVQDLGELTAVELATGSTPSDDGWILFFDKDKLVRIDYWMPC</sequence>
<organism evidence="2 3">
    <name type="scientific">Hymenobacter fodinae</name>
    <dbReference type="NCBI Taxonomy" id="2510796"/>
    <lineage>
        <taxon>Bacteria</taxon>
        <taxon>Pseudomonadati</taxon>
        <taxon>Bacteroidota</taxon>
        <taxon>Cytophagia</taxon>
        <taxon>Cytophagales</taxon>
        <taxon>Hymenobacteraceae</taxon>
        <taxon>Hymenobacter</taxon>
    </lineage>
</organism>
<name>A0A4Z0P6J0_9BACT</name>
<comment type="caution">
    <text evidence="2">The sequence shown here is derived from an EMBL/GenBank/DDBJ whole genome shotgun (WGS) entry which is preliminary data.</text>
</comment>
<protein>
    <recommendedName>
        <fullName evidence="4">Lipoprotein</fullName>
    </recommendedName>
</protein>
<gene>
    <name evidence="2" type="ORF">EU556_09790</name>
</gene>
<keyword evidence="3" id="KW-1185">Reference proteome</keyword>
<evidence type="ECO:0000313" key="3">
    <source>
        <dbReference type="Proteomes" id="UP000298337"/>
    </source>
</evidence>
<keyword evidence="1" id="KW-0732">Signal</keyword>
<reference evidence="2 3" key="1">
    <citation type="submission" date="2019-04" db="EMBL/GenBank/DDBJ databases">
        <authorList>
            <person name="Feng G."/>
            <person name="Zhang J."/>
            <person name="Zhu H."/>
        </authorList>
    </citation>
    <scope>NUCLEOTIDE SEQUENCE [LARGE SCALE GENOMIC DNA]</scope>
    <source>
        <strain evidence="2 3">92R-1</strain>
    </source>
</reference>
<dbReference type="AlphaFoldDB" id="A0A4Z0P6J0"/>
<dbReference type="OrthoDB" id="893444at2"/>